<name>A0A9Q1IAK2_SYNKA</name>
<dbReference type="Pfam" id="PF17921">
    <property type="entry name" value="Integrase_H2C2"/>
    <property type="match status" value="1"/>
</dbReference>
<proteinExistence type="predicted"/>
<reference evidence="4" key="1">
    <citation type="journal article" date="2023" name="Science">
        <title>Genome structures resolve the early diversification of teleost fishes.</title>
        <authorList>
            <person name="Parey E."/>
            <person name="Louis A."/>
            <person name="Montfort J."/>
            <person name="Bouchez O."/>
            <person name="Roques C."/>
            <person name="Iampietro C."/>
            <person name="Lluch J."/>
            <person name="Castinel A."/>
            <person name="Donnadieu C."/>
            <person name="Desvignes T."/>
            <person name="Floi Bucao C."/>
            <person name="Jouanno E."/>
            <person name="Wen M."/>
            <person name="Mejri S."/>
            <person name="Dirks R."/>
            <person name="Jansen H."/>
            <person name="Henkel C."/>
            <person name="Chen W.J."/>
            <person name="Zahm M."/>
            <person name="Cabau C."/>
            <person name="Klopp C."/>
            <person name="Thompson A.W."/>
            <person name="Robinson-Rechavi M."/>
            <person name="Braasch I."/>
            <person name="Lecointre G."/>
            <person name="Bobe J."/>
            <person name="Postlethwait J.H."/>
            <person name="Berthelot C."/>
            <person name="Roest Crollius H."/>
            <person name="Guiguen Y."/>
        </authorList>
    </citation>
    <scope>NUCLEOTIDE SEQUENCE</scope>
    <source>
        <strain evidence="4">WJC10195</strain>
    </source>
</reference>
<evidence type="ECO:0000256" key="1">
    <source>
        <dbReference type="ARBA" id="ARBA00039658"/>
    </source>
</evidence>
<sequence>MKAGVQQELLLVPRPFIPSVLQLAHTHLLGAHLGVEKTLERIKTRFYWLGVKKAVEDYCRSCPDCQQVAPRPHQKSPLIPLPIISVPFSRIGMDLVGPLPRSSRGHQYILVVLDYATRYPEAIPLRTMATKGIARELMLLFSRVGLPEEILTDQGTPFMSRIMRDLCQLMKVTQLRTSVYHPQTDGLVERFNQTLKKMLKKTMEADGRNWDQLLPFVLFAIREVPQVSTGFSPFELLYGRRPRGLLDLAKEAWEQQPSPHRTLVEHVEEVQERMATIWPMVREHMAEAQTAQARVYNRGAQPREFAPGDKVLVLVPTSECKFLAKWNGPYEVMEKVGTVNYRIRQPGRRPPTKVYHVNLLKKWVTREVLVSINSPQIAVKTEPVEVQMGEQLTPSQRQDLQDLVNRNRDVFSTEAGHTDLIQHQIITEPGRRVKLRPYRIPEARREAIAAEGRIENLILWLNDQRSDAAFTAVYDKAVQLTDDPALSQRRSRARAQGLGQAADLWTQLGAKPKDPVSSTPAHKEPWTAARRGKHGAKSLSRPPPPRALQLANNNTFSILDELDSPPLTGRRIPSSSTELDGFLSPPPLPTALSESSGSSVDRRSQRLTSSSRPGYVQFTPHPVTSSPVQASETERACSQRHAPSSRSGHKQSTACPEIPPPVQISKPPPPADVAAAVPAPGPPGPSAAAGVTLSPTGSVAGGTAVQGTCVRRCPSLVPASAGRRPSSPALAQPLGQPRRVVVSGHPGPPTALVVGTSMVRHVVVPKAQTFCYSGACVQDISAAALQLFRQHTGGSASTVVVVHAGINDLRFQQSEKLKADFVSLIDGVLGAAERRHCATTATKLFDYTCLN</sequence>
<accession>A0A9Q1IAK2</accession>
<dbReference type="Pfam" id="PF00665">
    <property type="entry name" value="rve"/>
    <property type="match status" value="1"/>
</dbReference>
<feature type="compositionally biased region" description="Polar residues" evidence="2">
    <location>
        <begin position="641"/>
        <end position="654"/>
    </location>
</feature>
<dbReference type="Gene3D" id="1.10.340.70">
    <property type="match status" value="1"/>
</dbReference>
<dbReference type="Proteomes" id="UP001152622">
    <property type="component" value="Chromosome 23"/>
</dbReference>
<dbReference type="PANTHER" id="PTHR37984:SF15">
    <property type="entry name" value="INTEGRASE CATALYTIC DOMAIN-CONTAINING PROTEIN"/>
    <property type="match status" value="1"/>
</dbReference>
<feature type="region of interest" description="Disordered" evidence="2">
    <location>
        <begin position="717"/>
        <end position="737"/>
    </location>
</feature>
<dbReference type="FunFam" id="1.10.340.70:FF:000001">
    <property type="entry name" value="Retrovirus-related Pol polyprotein from transposon gypsy-like Protein"/>
    <property type="match status" value="1"/>
</dbReference>
<dbReference type="PANTHER" id="PTHR37984">
    <property type="entry name" value="PROTEIN CBG26694"/>
    <property type="match status" value="1"/>
</dbReference>
<feature type="domain" description="Integrase catalytic" evidence="3">
    <location>
        <begin position="83"/>
        <end position="241"/>
    </location>
</feature>
<dbReference type="InterPro" id="IPR041588">
    <property type="entry name" value="Integrase_H2C2"/>
</dbReference>
<evidence type="ECO:0000313" key="5">
    <source>
        <dbReference type="Proteomes" id="UP001152622"/>
    </source>
</evidence>
<dbReference type="SUPFAM" id="SSF53098">
    <property type="entry name" value="Ribonuclease H-like"/>
    <property type="match status" value="1"/>
</dbReference>
<dbReference type="GO" id="GO:0003676">
    <property type="term" value="F:nucleic acid binding"/>
    <property type="evidence" value="ECO:0007669"/>
    <property type="project" value="InterPro"/>
</dbReference>
<dbReference type="Pfam" id="PF22938">
    <property type="entry name" value="Integrase_p58_C"/>
    <property type="match status" value="1"/>
</dbReference>
<dbReference type="InterPro" id="IPR050951">
    <property type="entry name" value="Retrovirus_Pol_polyprotein"/>
</dbReference>
<dbReference type="GO" id="GO:0015074">
    <property type="term" value="P:DNA integration"/>
    <property type="evidence" value="ECO:0007669"/>
    <property type="project" value="InterPro"/>
</dbReference>
<dbReference type="InterPro" id="IPR012337">
    <property type="entry name" value="RNaseH-like_sf"/>
</dbReference>
<keyword evidence="5" id="KW-1185">Reference proteome</keyword>
<protein>
    <recommendedName>
        <fullName evidence="1">Gypsy retrotransposon integrase-like protein 1</fullName>
    </recommendedName>
</protein>
<dbReference type="InterPro" id="IPR001584">
    <property type="entry name" value="Integrase_cat-core"/>
</dbReference>
<dbReference type="Gene3D" id="3.40.50.12690">
    <property type="match status" value="1"/>
</dbReference>
<evidence type="ECO:0000259" key="3">
    <source>
        <dbReference type="PROSITE" id="PS50994"/>
    </source>
</evidence>
<dbReference type="OrthoDB" id="10000497at2759"/>
<dbReference type="InterPro" id="IPR054465">
    <property type="entry name" value="Integrase_p58-like_C"/>
</dbReference>
<comment type="caution">
    <text evidence="4">The sequence shown here is derived from an EMBL/GenBank/DDBJ whole genome shotgun (WGS) entry which is preliminary data.</text>
</comment>
<gene>
    <name evidence="4" type="ORF">SKAU_G00414580</name>
</gene>
<feature type="compositionally biased region" description="Polar residues" evidence="2">
    <location>
        <begin position="622"/>
        <end position="631"/>
    </location>
</feature>
<dbReference type="EMBL" id="JAINUF010000023">
    <property type="protein sequence ID" value="KAJ8333450.1"/>
    <property type="molecule type" value="Genomic_DNA"/>
</dbReference>
<organism evidence="4 5">
    <name type="scientific">Synaphobranchus kaupii</name>
    <name type="common">Kaup's arrowtooth eel</name>
    <dbReference type="NCBI Taxonomy" id="118154"/>
    <lineage>
        <taxon>Eukaryota</taxon>
        <taxon>Metazoa</taxon>
        <taxon>Chordata</taxon>
        <taxon>Craniata</taxon>
        <taxon>Vertebrata</taxon>
        <taxon>Euteleostomi</taxon>
        <taxon>Actinopterygii</taxon>
        <taxon>Neopterygii</taxon>
        <taxon>Teleostei</taxon>
        <taxon>Anguilliformes</taxon>
        <taxon>Synaphobranchidae</taxon>
        <taxon>Synaphobranchus</taxon>
    </lineage>
</organism>
<dbReference type="PROSITE" id="PS50994">
    <property type="entry name" value="INTEGRASE"/>
    <property type="match status" value="1"/>
</dbReference>
<dbReference type="FunFam" id="3.30.420.10:FF:000032">
    <property type="entry name" value="Retrovirus-related Pol polyprotein from transposon 297-like Protein"/>
    <property type="match status" value="1"/>
</dbReference>
<dbReference type="AlphaFoldDB" id="A0A9Q1IAK2"/>
<feature type="compositionally biased region" description="Pro residues" evidence="2">
    <location>
        <begin position="657"/>
        <end position="671"/>
    </location>
</feature>
<feature type="region of interest" description="Disordered" evidence="2">
    <location>
        <begin position="505"/>
        <end position="692"/>
    </location>
</feature>
<evidence type="ECO:0000256" key="2">
    <source>
        <dbReference type="SAM" id="MobiDB-lite"/>
    </source>
</evidence>
<dbReference type="Gene3D" id="3.30.420.10">
    <property type="entry name" value="Ribonuclease H-like superfamily/Ribonuclease H"/>
    <property type="match status" value="1"/>
</dbReference>
<dbReference type="InterPro" id="IPR036397">
    <property type="entry name" value="RNaseH_sf"/>
</dbReference>
<evidence type="ECO:0000313" key="4">
    <source>
        <dbReference type="EMBL" id="KAJ8333450.1"/>
    </source>
</evidence>